<feature type="transmembrane region" description="Helical" evidence="1">
    <location>
        <begin position="294"/>
        <end position="324"/>
    </location>
</feature>
<organism evidence="2 3">
    <name type="scientific">Waterburya agarophytonicola KI4</name>
    <dbReference type="NCBI Taxonomy" id="2874699"/>
    <lineage>
        <taxon>Bacteria</taxon>
        <taxon>Bacillati</taxon>
        <taxon>Cyanobacteriota</taxon>
        <taxon>Cyanophyceae</taxon>
        <taxon>Pleurocapsales</taxon>
        <taxon>Hyellaceae</taxon>
        <taxon>Waterburya</taxon>
        <taxon>Waterburya agarophytonicola</taxon>
    </lineage>
</organism>
<proteinExistence type="predicted"/>
<feature type="transmembrane region" description="Helical" evidence="1">
    <location>
        <begin position="330"/>
        <end position="352"/>
    </location>
</feature>
<evidence type="ECO:0000313" key="3">
    <source>
        <dbReference type="Proteomes" id="UP000729733"/>
    </source>
</evidence>
<gene>
    <name evidence="2" type="ORF">I4641_03985</name>
</gene>
<comment type="caution">
    <text evidence="2">The sequence shown here is derived from an EMBL/GenBank/DDBJ whole genome shotgun (WGS) entry which is preliminary data.</text>
</comment>
<keyword evidence="1" id="KW-1133">Transmembrane helix</keyword>
<dbReference type="InterPro" id="IPR029044">
    <property type="entry name" value="Nucleotide-diphossugar_trans"/>
</dbReference>
<keyword evidence="1" id="KW-0472">Membrane</keyword>
<dbReference type="PANTHER" id="PTHR48090">
    <property type="entry name" value="UNDECAPRENYL-PHOSPHATE 4-DEOXY-4-FORMAMIDO-L-ARABINOSE TRANSFERASE-RELATED"/>
    <property type="match status" value="1"/>
</dbReference>
<dbReference type="Proteomes" id="UP000729733">
    <property type="component" value="Unassembled WGS sequence"/>
</dbReference>
<reference evidence="2" key="1">
    <citation type="journal article" date="2021" name="Antonie Van Leeuwenhoek">
        <title>Draft genome and description of Waterburya agarophytonicola gen. nov. sp. nov. (Pleurocapsales, Cyanobacteria): a seaweed symbiont.</title>
        <authorList>
            <person name="Bonthond G."/>
            <person name="Shalygin S."/>
            <person name="Bayer T."/>
            <person name="Weinberger F."/>
        </authorList>
    </citation>
    <scope>NUCLEOTIDE SEQUENCE</scope>
    <source>
        <strain evidence="2">KI4</strain>
    </source>
</reference>
<dbReference type="EMBL" id="JADWDC010000006">
    <property type="protein sequence ID" value="MCC0176140.1"/>
    <property type="molecule type" value="Genomic_DNA"/>
</dbReference>
<protein>
    <submittedName>
        <fullName evidence="2">Glycosyltransferase family 2 protein</fullName>
    </submittedName>
</protein>
<dbReference type="Gene3D" id="3.90.550.10">
    <property type="entry name" value="Spore Coat Polysaccharide Biosynthesis Protein SpsA, Chain A"/>
    <property type="match status" value="1"/>
</dbReference>
<sequence length="417" mass="46467">MLSIDSVILCFTLILFLPIAVLFVECIAALLPKKKINKNQAITSSSRPTVAVLIAAHDEEVVIGNTIANILPQLSDRDRLIVIADNCSDRTASIVKNFDVTLLERRNSLHQGKGYALDYGLWSMQQNPSDVVIILDADCHIQPNYIESLAYKAMASGRPVQPINLLYRANNSDLKSAISELAFVVKNLVRPQGLAKLNLPCLVTMGTAYPWSVINQVPLASGNLVEDMQLGIDLAIAGNPPLFCSDAKVTGVLPLKDRAATTQRTRWEHGHLSTLQTQVPRLIKESWRQKRMDLLAIAFDLCVPPLSFLVILWSIVATIGLTVVVAEGKLNSAICWITIEGLLLFLAIFLAWGKFGRKIIPFKSLVNVPLYIMWKLPIYFQFLIKPQQKWIRTERDIVSTQSSVQPRTQIAELSYKE</sequence>
<dbReference type="AlphaFoldDB" id="A0A964FDZ0"/>
<evidence type="ECO:0000313" key="2">
    <source>
        <dbReference type="EMBL" id="MCC0176140.1"/>
    </source>
</evidence>
<dbReference type="InterPro" id="IPR050256">
    <property type="entry name" value="Glycosyltransferase_2"/>
</dbReference>
<dbReference type="SUPFAM" id="SSF53448">
    <property type="entry name" value="Nucleotide-diphospho-sugar transferases"/>
    <property type="match status" value="1"/>
</dbReference>
<dbReference type="PANTHER" id="PTHR48090:SF6">
    <property type="entry name" value="SLR5056 PROTEIN"/>
    <property type="match status" value="1"/>
</dbReference>
<feature type="transmembrane region" description="Helical" evidence="1">
    <location>
        <begin position="6"/>
        <end position="31"/>
    </location>
</feature>
<keyword evidence="1" id="KW-0812">Transmembrane</keyword>
<dbReference type="Pfam" id="PF13641">
    <property type="entry name" value="Glyco_tranf_2_3"/>
    <property type="match status" value="1"/>
</dbReference>
<name>A0A964FDZ0_9CYAN</name>
<keyword evidence="3" id="KW-1185">Reference proteome</keyword>
<dbReference type="CDD" id="cd06438">
    <property type="entry name" value="EpsO_like"/>
    <property type="match status" value="1"/>
</dbReference>
<evidence type="ECO:0000256" key="1">
    <source>
        <dbReference type="SAM" id="Phobius"/>
    </source>
</evidence>
<accession>A0A964FDZ0</accession>